<keyword evidence="4" id="KW-1185">Reference proteome</keyword>
<protein>
    <submittedName>
        <fullName evidence="3">Uncharacterized protein</fullName>
    </submittedName>
</protein>
<accession>A0A8V0Z213</accession>
<reference evidence="3" key="2">
    <citation type="submission" date="2025-08" db="UniProtKB">
        <authorList>
            <consortium name="Ensembl"/>
        </authorList>
    </citation>
    <scope>IDENTIFICATION</scope>
    <source>
        <strain evidence="3">broiler</strain>
    </source>
</reference>
<evidence type="ECO:0000313" key="4">
    <source>
        <dbReference type="Proteomes" id="UP000000539"/>
    </source>
</evidence>
<reference evidence="3" key="3">
    <citation type="submission" date="2025-09" db="UniProtKB">
        <authorList>
            <consortium name="Ensembl"/>
        </authorList>
    </citation>
    <scope>IDENTIFICATION</scope>
    <source>
        <strain evidence="3">broiler</strain>
    </source>
</reference>
<evidence type="ECO:0000256" key="1">
    <source>
        <dbReference type="ARBA" id="ARBA00009958"/>
    </source>
</evidence>
<proteinExistence type="inferred from homology"/>
<dbReference type="InterPro" id="IPR028025">
    <property type="entry name" value="FAM229"/>
</dbReference>
<dbReference type="PANTHER" id="PTHR35355">
    <property type="entry name" value="PROTEIN FAM229A"/>
    <property type="match status" value="1"/>
</dbReference>
<organism evidence="3 4">
    <name type="scientific">Gallus gallus</name>
    <name type="common">Chicken</name>
    <dbReference type="NCBI Taxonomy" id="9031"/>
    <lineage>
        <taxon>Eukaryota</taxon>
        <taxon>Metazoa</taxon>
        <taxon>Chordata</taxon>
        <taxon>Craniata</taxon>
        <taxon>Vertebrata</taxon>
        <taxon>Euteleostomi</taxon>
        <taxon>Archelosauria</taxon>
        <taxon>Archosauria</taxon>
        <taxon>Dinosauria</taxon>
        <taxon>Saurischia</taxon>
        <taxon>Theropoda</taxon>
        <taxon>Coelurosauria</taxon>
        <taxon>Aves</taxon>
        <taxon>Neognathae</taxon>
        <taxon>Galloanserae</taxon>
        <taxon>Galliformes</taxon>
        <taxon>Phasianidae</taxon>
        <taxon>Phasianinae</taxon>
        <taxon>Gallus</taxon>
    </lineage>
</organism>
<name>A0A8V0Z213_CHICK</name>
<dbReference type="Ensembl" id="ENSGALT00010042457.1">
    <property type="protein sequence ID" value="ENSGALP00010024947.1"/>
    <property type="gene ID" value="ENSGALG00010017564.1"/>
</dbReference>
<evidence type="ECO:0000256" key="2">
    <source>
        <dbReference type="SAM" id="MobiDB-lite"/>
    </source>
</evidence>
<sequence>KRPNAKQSLSLAAAVRLNTWETLTSKFIGILEAIPPRGRGRGERFSGSGQPGVPAEPLHGGPQDHVWFQEPFQEVLARPGDPQVPRQGDAFLLLAQHLRDVGVVEGQLGAQQDVEDDAQTPDVALAAVVGHSLQHFGCRVGHAAAEGAAQLPAAHGELLGEAEVRQLHGAALQQRVLALEVAVSHPAAVAVLDGLDQLAEERPGAVLRQRALVCHVVKDVPVLGQLHHERHPGLDMSSQEAPRARRFPIEAGDCRSAAAALESQQRVGTAWTAGRRLRRCPANHCLTLPHVPIDVFIAMGGNCRPRST</sequence>
<reference evidence="3" key="1">
    <citation type="submission" date="2020-11" db="EMBL/GenBank/DDBJ databases">
        <title>Gallus gallus (Chicken) genome, bGalGal1, GRCg7b, maternal haplotype autosomes + Z &amp; W.</title>
        <authorList>
            <person name="Warren W."/>
            <person name="Formenti G."/>
            <person name="Fedrigo O."/>
            <person name="Haase B."/>
            <person name="Mountcastle J."/>
            <person name="Balacco J."/>
            <person name="Tracey A."/>
            <person name="Schneider V."/>
            <person name="Okimoto R."/>
            <person name="Cheng H."/>
            <person name="Hawken R."/>
            <person name="Howe K."/>
            <person name="Jarvis E.D."/>
        </authorList>
    </citation>
    <scope>NUCLEOTIDE SEQUENCE [LARGE SCALE GENOMIC DNA]</scope>
    <source>
        <strain evidence="3">Broiler</strain>
    </source>
</reference>
<comment type="similarity">
    <text evidence="1">Belongs to the FAM229 family.</text>
</comment>
<dbReference type="Pfam" id="PF14982">
    <property type="entry name" value="UPF0731"/>
    <property type="match status" value="1"/>
</dbReference>
<feature type="region of interest" description="Disordered" evidence="2">
    <location>
        <begin position="38"/>
        <end position="59"/>
    </location>
</feature>
<evidence type="ECO:0000313" key="3">
    <source>
        <dbReference type="Ensembl" id="ENSGALP00010024947.1"/>
    </source>
</evidence>
<dbReference type="Proteomes" id="UP000000539">
    <property type="component" value="Chromosome 23"/>
</dbReference>
<dbReference type="GeneTree" id="ENSGT00950000184358"/>
<dbReference type="AlphaFoldDB" id="A0A8V0Z213"/>
<dbReference type="PANTHER" id="PTHR35355:SF1">
    <property type="entry name" value="PROTEIN FAM229A"/>
    <property type="match status" value="1"/>
</dbReference>